<sequence>METTSDINKQSVNLSQLQTIVATSTYVKPKKIKKSEIKKPKIKKITEKEKEEISNVNLVENIKNKLMHNIKNILKHSINKFDIHIYNKKIHTSDQFTINTYTKNCRGFIAICINKNMKYDANNANNLNDLLIRDTFIKEFYVKRVFDFNFCEMMNLNPFTKKLGFRYYIAYDKLIKLSEVNETAKVMLMVYNEICLNAFSERTINWITTDLIKQAESKQFKYSYYKKDASYYIGYLLYNKIFNDIKIKQDYFDDNKMNFLW</sequence>
<evidence type="ECO:0000313" key="1">
    <source>
        <dbReference type="EMBL" id="AYV75253.1"/>
    </source>
</evidence>
<accession>A0A3G4ZNS0</accession>
<name>A0A3G4ZNS0_9VIRU</name>
<dbReference type="EMBL" id="MK071979">
    <property type="protein sequence ID" value="AYV75253.1"/>
    <property type="molecule type" value="Genomic_DNA"/>
</dbReference>
<reference evidence="1" key="1">
    <citation type="submission" date="2018-10" db="EMBL/GenBank/DDBJ databases">
        <title>Hidden diversity of soil giant viruses.</title>
        <authorList>
            <person name="Schulz F."/>
            <person name="Alteio L."/>
            <person name="Goudeau D."/>
            <person name="Ryan E.M."/>
            <person name="Malmstrom R.R."/>
            <person name="Blanchard J."/>
            <person name="Woyke T."/>
        </authorList>
    </citation>
    <scope>NUCLEOTIDE SEQUENCE</scope>
    <source>
        <strain evidence="1">TEV1</strain>
    </source>
</reference>
<gene>
    <name evidence="1" type="ORF">Terrestrivirus1_127</name>
</gene>
<proteinExistence type="predicted"/>
<organism evidence="1">
    <name type="scientific">Terrestrivirus sp</name>
    <dbReference type="NCBI Taxonomy" id="2487775"/>
    <lineage>
        <taxon>Viruses</taxon>
        <taxon>Varidnaviria</taxon>
        <taxon>Bamfordvirae</taxon>
        <taxon>Nucleocytoviricota</taxon>
        <taxon>Megaviricetes</taxon>
        <taxon>Imitervirales</taxon>
        <taxon>Mimiviridae</taxon>
        <taxon>Klosneuvirinae</taxon>
    </lineage>
</organism>
<protein>
    <submittedName>
        <fullName evidence="1">Uncharacterized protein</fullName>
    </submittedName>
</protein>